<dbReference type="OrthoDB" id="378236at2157"/>
<reference evidence="2 3" key="1">
    <citation type="submission" date="2018-05" db="EMBL/GenBank/DDBJ databases">
        <title>Complete Genome Sequences of Extremely Thermoacidophilic, Metal-Mobilizing Type-Strain Members of the Archaeal Family Sulfolobaceae: Acidianus brierleyi DSM-1651T, Acidianus sulfidivorans DSM-18786T, Metallosphaera hakonensis DSM-7519T, and Metallosphaera prunae DSM-10039T.</title>
        <authorList>
            <person name="Counts J.A."/>
            <person name="Kelly R.M."/>
        </authorList>
    </citation>
    <scope>NUCLEOTIDE SEQUENCE [LARGE SCALE GENOMIC DNA]</scope>
    <source>
        <strain evidence="2 3">DSM 1651</strain>
    </source>
</reference>
<dbReference type="AlphaFoldDB" id="A0A2U9II79"/>
<evidence type="ECO:0000256" key="1">
    <source>
        <dbReference type="SAM" id="Phobius"/>
    </source>
</evidence>
<keyword evidence="1" id="KW-0812">Transmembrane</keyword>
<feature type="transmembrane region" description="Helical" evidence="1">
    <location>
        <begin position="6"/>
        <end position="31"/>
    </location>
</feature>
<protein>
    <submittedName>
        <fullName evidence="2">Uncharacterized protein</fullName>
    </submittedName>
</protein>
<dbReference type="RefSeq" id="WP_110271598.1">
    <property type="nucleotide sequence ID" value="NZ_CP029289.2"/>
</dbReference>
<evidence type="ECO:0000313" key="3">
    <source>
        <dbReference type="Proteomes" id="UP000248044"/>
    </source>
</evidence>
<dbReference type="EMBL" id="CP029289">
    <property type="protein sequence ID" value="AWR95720.1"/>
    <property type="molecule type" value="Genomic_DNA"/>
</dbReference>
<accession>A0A2U9II79</accession>
<gene>
    <name evidence="2" type="ORF">DFR85_15130</name>
</gene>
<organism evidence="2 3">
    <name type="scientific">Acidianus brierleyi</name>
    <dbReference type="NCBI Taxonomy" id="41673"/>
    <lineage>
        <taxon>Archaea</taxon>
        <taxon>Thermoproteota</taxon>
        <taxon>Thermoprotei</taxon>
        <taxon>Sulfolobales</taxon>
        <taxon>Sulfolobaceae</taxon>
        <taxon>Acidianus</taxon>
    </lineage>
</organism>
<keyword evidence="3" id="KW-1185">Reference proteome</keyword>
<keyword evidence="1" id="KW-1133">Transmembrane helix</keyword>
<sequence>MIPEYLGGLIFILIIIGMLSLVVYAVLNIFYPKSPRKLKIEASVILGFIILALFSSFTSFILLIVILALGLGLIYGFKKI</sequence>
<proteinExistence type="predicted"/>
<dbReference type="GeneID" id="36833516"/>
<keyword evidence="1" id="KW-0472">Membrane</keyword>
<dbReference type="KEGG" id="abri:DFR85_15130"/>
<evidence type="ECO:0000313" key="2">
    <source>
        <dbReference type="EMBL" id="AWR95720.1"/>
    </source>
</evidence>
<name>A0A2U9II79_9CREN</name>
<feature type="transmembrane region" description="Helical" evidence="1">
    <location>
        <begin position="43"/>
        <end position="75"/>
    </location>
</feature>
<dbReference type="Proteomes" id="UP000248044">
    <property type="component" value="Chromosome"/>
</dbReference>